<dbReference type="AlphaFoldDB" id="A0AAD7D8N3"/>
<keyword evidence="2" id="KW-1185">Reference proteome</keyword>
<proteinExistence type="predicted"/>
<sequence>MGENVAALKPIHQLVWDPSRKAVVLPAIIHEAVEVDYTADSLLGVDLYSFNLMAMHQQLDARHAVQAAIAAVPNLKPPPVQLEVQPVPQTEPHQTVLVFTSAEQDGDYELREIARPTKKVRPAVEQGNPTAKRQGRRCTLCAHANCGHELSCKGKGGREKSLAAGMPIFIYEFVFFSWKRIIKPGWKTRGRKTPKGEPGIHFTHLYYSVTPSEDIARSCWTDSDEFTSLISELLVPPECKIELGTEAGRYCREKQAQLSETSDLGPDLERTRWQGPGVEMVFQPGGKEFKKFNILAYGHPTYFSWIGRRVHNARMLCCLLPNMFGGGVITLNLQEYGTLTLHIVCPINLMQLLLHIIINTSGNGGEGQREGRDMRLSIPEGAQSPVLAKMMGEERSALKTDAECRRVIDGVDIRVQDPEINHLLLWVSSPD</sequence>
<organism evidence="1 2">
    <name type="scientific">Mycena rosella</name>
    <name type="common">Pink bonnet</name>
    <name type="synonym">Agaricus rosellus</name>
    <dbReference type="NCBI Taxonomy" id="1033263"/>
    <lineage>
        <taxon>Eukaryota</taxon>
        <taxon>Fungi</taxon>
        <taxon>Dikarya</taxon>
        <taxon>Basidiomycota</taxon>
        <taxon>Agaricomycotina</taxon>
        <taxon>Agaricomycetes</taxon>
        <taxon>Agaricomycetidae</taxon>
        <taxon>Agaricales</taxon>
        <taxon>Marasmiineae</taxon>
        <taxon>Mycenaceae</taxon>
        <taxon>Mycena</taxon>
    </lineage>
</organism>
<protein>
    <submittedName>
        <fullName evidence="1">Uncharacterized protein</fullName>
    </submittedName>
</protein>
<reference evidence="1" key="1">
    <citation type="submission" date="2023-03" db="EMBL/GenBank/DDBJ databases">
        <title>Massive genome expansion in bonnet fungi (Mycena s.s.) driven by repeated elements and novel gene families across ecological guilds.</title>
        <authorList>
            <consortium name="Lawrence Berkeley National Laboratory"/>
            <person name="Harder C.B."/>
            <person name="Miyauchi S."/>
            <person name="Viragh M."/>
            <person name="Kuo A."/>
            <person name="Thoen E."/>
            <person name="Andreopoulos B."/>
            <person name="Lu D."/>
            <person name="Skrede I."/>
            <person name="Drula E."/>
            <person name="Henrissat B."/>
            <person name="Morin E."/>
            <person name="Kohler A."/>
            <person name="Barry K."/>
            <person name="LaButti K."/>
            <person name="Morin E."/>
            <person name="Salamov A."/>
            <person name="Lipzen A."/>
            <person name="Mereny Z."/>
            <person name="Hegedus B."/>
            <person name="Baldrian P."/>
            <person name="Stursova M."/>
            <person name="Weitz H."/>
            <person name="Taylor A."/>
            <person name="Grigoriev I.V."/>
            <person name="Nagy L.G."/>
            <person name="Martin F."/>
            <person name="Kauserud H."/>
        </authorList>
    </citation>
    <scope>NUCLEOTIDE SEQUENCE</scope>
    <source>
        <strain evidence="1">CBHHK067</strain>
    </source>
</reference>
<comment type="caution">
    <text evidence="1">The sequence shown here is derived from an EMBL/GenBank/DDBJ whole genome shotgun (WGS) entry which is preliminary data.</text>
</comment>
<gene>
    <name evidence="1" type="ORF">B0H17DRAFT_1137392</name>
</gene>
<name>A0AAD7D8N3_MYCRO</name>
<dbReference type="Proteomes" id="UP001221757">
    <property type="component" value="Unassembled WGS sequence"/>
</dbReference>
<accession>A0AAD7D8N3</accession>
<dbReference type="EMBL" id="JARKIE010000103">
    <property type="protein sequence ID" value="KAJ7683985.1"/>
    <property type="molecule type" value="Genomic_DNA"/>
</dbReference>
<evidence type="ECO:0000313" key="1">
    <source>
        <dbReference type="EMBL" id="KAJ7683985.1"/>
    </source>
</evidence>
<evidence type="ECO:0000313" key="2">
    <source>
        <dbReference type="Proteomes" id="UP001221757"/>
    </source>
</evidence>